<organism evidence="1 2">
    <name type="scientific">Panagrolaimus sp. PS1159</name>
    <dbReference type="NCBI Taxonomy" id="55785"/>
    <lineage>
        <taxon>Eukaryota</taxon>
        <taxon>Metazoa</taxon>
        <taxon>Ecdysozoa</taxon>
        <taxon>Nematoda</taxon>
        <taxon>Chromadorea</taxon>
        <taxon>Rhabditida</taxon>
        <taxon>Tylenchina</taxon>
        <taxon>Panagrolaimomorpha</taxon>
        <taxon>Panagrolaimoidea</taxon>
        <taxon>Panagrolaimidae</taxon>
        <taxon>Panagrolaimus</taxon>
    </lineage>
</organism>
<accession>A0AC35GL32</accession>
<evidence type="ECO:0000313" key="1">
    <source>
        <dbReference type="Proteomes" id="UP000887580"/>
    </source>
</evidence>
<dbReference type="Proteomes" id="UP000887580">
    <property type="component" value="Unplaced"/>
</dbReference>
<evidence type="ECO:0000313" key="2">
    <source>
        <dbReference type="WBParaSite" id="PS1159_v2.g6458.t1"/>
    </source>
</evidence>
<reference evidence="2" key="1">
    <citation type="submission" date="2022-11" db="UniProtKB">
        <authorList>
            <consortium name="WormBaseParasite"/>
        </authorList>
    </citation>
    <scope>IDENTIFICATION</scope>
</reference>
<protein>
    <submittedName>
        <fullName evidence="2">Uncharacterized protein</fullName>
    </submittedName>
</protein>
<dbReference type="WBParaSite" id="PS1159_v2.g6458.t1">
    <property type="protein sequence ID" value="PS1159_v2.g6458.t1"/>
    <property type="gene ID" value="PS1159_v2.g6458"/>
</dbReference>
<name>A0AC35GL32_9BILA</name>
<sequence length="189" mass="22557">MWWHRRKLTYNKKMKLRNERNSGIFSEFGKQEEDMVEFQLPQKTEESVPSVEKEDDDEISMIEEIDNNVFQEEEKEADLSEYLIRGEFAMLFHRLGLKMDDKADINATYRALCGRSPCNQKLAFFCDKFEQYYMYKNPENRLLTNLDYFDKISAMAILDGWKRIWIYDIAHAFNLDSTDTKMDNPVNVV</sequence>
<proteinExistence type="predicted"/>